<dbReference type="Proteomes" id="UP000177130">
    <property type="component" value="Unassembled WGS sequence"/>
</dbReference>
<name>A0A1G2MKP9_9BACT</name>
<proteinExistence type="predicted"/>
<sequence length="383" mass="42441">MKTLFAVIVLVVAGIYNAYAQRVKTLPFGSEAVEKYIRENIEGVSVTLWKHGQRAPYDNVMAGSDGITRNYDNPKRDYPFIKDDLYQAIEFVARRLLTEVCLNNGGLASVYELPEEGKLYHLWVDAQGGGSVLVLPRHARVYHTLQTFQFTKGPDGVWTYPEHAIALPPPGIFFFDTGVGDTIINGSWLSLPGAEEVRWVESRFDFIRDGSPATVSSISRNGAPESCWLVDLFGDNRFHIGGDELSGWWLMPEHFTIGTDVKQYVVLWYDEARTVGDEFSIPSGEWRPITASPVDVKKMGSGWLEVAERGLIPGQPYVIVSSDTVTYELTSLSHVGKQSVVTADNRGVATFQVSIEKGVTARFFRVLPADAGVQSKLQVLAGD</sequence>
<protein>
    <submittedName>
        <fullName evidence="1">Uncharacterized protein</fullName>
    </submittedName>
</protein>
<reference evidence="1 2" key="1">
    <citation type="journal article" date="2016" name="Nat. Commun.">
        <title>Thousands of microbial genomes shed light on interconnected biogeochemical processes in an aquifer system.</title>
        <authorList>
            <person name="Anantharaman K."/>
            <person name="Brown C.T."/>
            <person name="Hug L.A."/>
            <person name="Sharon I."/>
            <person name="Castelle C.J."/>
            <person name="Probst A.J."/>
            <person name="Thomas B.C."/>
            <person name="Singh A."/>
            <person name="Wilkins M.J."/>
            <person name="Karaoz U."/>
            <person name="Brodie E.L."/>
            <person name="Williams K.H."/>
            <person name="Hubbard S.S."/>
            <person name="Banfield J.F."/>
        </authorList>
    </citation>
    <scope>NUCLEOTIDE SEQUENCE [LARGE SCALE GENOMIC DNA]</scope>
</reference>
<gene>
    <name evidence="1" type="ORF">A3C72_00940</name>
</gene>
<comment type="caution">
    <text evidence="1">The sequence shown here is derived from an EMBL/GenBank/DDBJ whole genome shotgun (WGS) entry which is preliminary data.</text>
</comment>
<dbReference type="EMBL" id="MHRK01000009">
    <property type="protein sequence ID" value="OHA24500.1"/>
    <property type="molecule type" value="Genomic_DNA"/>
</dbReference>
<evidence type="ECO:0000313" key="1">
    <source>
        <dbReference type="EMBL" id="OHA24500.1"/>
    </source>
</evidence>
<dbReference type="STRING" id="1802306.A3C72_00940"/>
<accession>A0A1G2MKP9</accession>
<organism evidence="1 2">
    <name type="scientific">Candidatus Taylorbacteria bacterium RIFCSPHIGHO2_02_FULL_43_32b</name>
    <dbReference type="NCBI Taxonomy" id="1802306"/>
    <lineage>
        <taxon>Bacteria</taxon>
        <taxon>Candidatus Tayloriibacteriota</taxon>
    </lineage>
</organism>
<dbReference type="AlphaFoldDB" id="A0A1G2MKP9"/>
<evidence type="ECO:0000313" key="2">
    <source>
        <dbReference type="Proteomes" id="UP000177130"/>
    </source>
</evidence>